<dbReference type="HOGENOM" id="CLU_2155279_0_0_5"/>
<feature type="signal peptide" evidence="1">
    <location>
        <begin position="1"/>
        <end position="47"/>
    </location>
</feature>
<evidence type="ECO:0000313" key="2">
    <source>
        <dbReference type="EMBL" id="AJY47476.1"/>
    </source>
</evidence>
<dbReference type="AlphaFoldDB" id="A0A0D5LTT7"/>
<sequence>MAAFPADVWRSDIRALSGKRNNAENVMKRHLVAAAACLFLAASPVLAAPFIHDQSAVPHPGKTEKAPVGSTFTIDTYGKFGVQYANVFKVQPDRSSKLVYQYVTASQPTND</sequence>
<dbReference type="KEGG" id="mey:TM49_20280"/>
<dbReference type="Proteomes" id="UP000032611">
    <property type="component" value="Chromosome"/>
</dbReference>
<keyword evidence="1" id="KW-0732">Signal</keyword>
<gene>
    <name evidence="2" type="ORF">TM49_20280</name>
</gene>
<keyword evidence="3" id="KW-1185">Reference proteome</keyword>
<feature type="chain" id="PRO_5002295478" evidence="1">
    <location>
        <begin position="48"/>
        <end position="111"/>
    </location>
</feature>
<dbReference type="PATRIC" id="fig|1486262.3.peg.4192"/>
<reference evidence="2 3" key="1">
    <citation type="journal article" date="2015" name="Genome Announc.">
        <title>Complete genome sequence of Martelella endophytica YC6887, which has antifungal activity associated with a halophyte.</title>
        <authorList>
            <person name="Khan A."/>
            <person name="Khan H."/>
            <person name="Chung E.J."/>
            <person name="Hossain M.T."/>
            <person name="Chung Y.R."/>
        </authorList>
    </citation>
    <scope>NUCLEOTIDE SEQUENCE [LARGE SCALE GENOMIC DNA]</scope>
    <source>
        <strain evidence="2">YC6887</strain>
    </source>
</reference>
<evidence type="ECO:0000313" key="3">
    <source>
        <dbReference type="Proteomes" id="UP000032611"/>
    </source>
</evidence>
<proteinExistence type="predicted"/>
<evidence type="ECO:0000256" key="1">
    <source>
        <dbReference type="SAM" id="SignalP"/>
    </source>
</evidence>
<dbReference type="EMBL" id="CP010803">
    <property type="protein sequence ID" value="AJY47476.1"/>
    <property type="molecule type" value="Genomic_DNA"/>
</dbReference>
<organism evidence="2 3">
    <name type="scientific">Martelella endophytica</name>
    <dbReference type="NCBI Taxonomy" id="1486262"/>
    <lineage>
        <taxon>Bacteria</taxon>
        <taxon>Pseudomonadati</taxon>
        <taxon>Pseudomonadota</taxon>
        <taxon>Alphaproteobacteria</taxon>
        <taxon>Hyphomicrobiales</taxon>
        <taxon>Aurantimonadaceae</taxon>
        <taxon>Martelella</taxon>
    </lineage>
</organism>
<name>A0A0D5LTT7_MAREN</name>
<accession>A0A0D5LTT7</accession>
<protein>
    <submittedName>
        <fullName evidence="2">Uncharacterized protein</fullName>
    </submittedName>
</protein>
<dbReference type="STRING" id="1486262.TM49_20280"/>